<dbReference type="STRING" id="217511.GCA_001463845_01043"/>
<evidence type="ECO:0000313" key="1">
    <source>
        <dbReference type="EMBL" id="EAU40183.1"/>
    </source>
</evidence>
<name>Q0FYX5_9HYPH</name>
<dbReference type="AlphaFoldDB" id="Q0FYX5"/>
<protein>
    <submittedName>
        <fullName evidence="1">Uncharacterized protein</fullName>
    </submittedName>
</protein>
<organism evidence="1 2">
    <name type="scientific">Fulvimarina pelagi HTCC2506</name>
    <dbReference type="NCBI Taxonomy" id="314231"/>
    <lineage>
        <taxon>Bacteria</taxon>
        <taxon>Pseudomonadati</taxon>
        <taxon>Pseudomonadota</taxon>
        <taxon>Alphaproteobacteria</taxon>
        <taxon>Hyphomicrobiales</taxon>
        <taxon>Aurantimonadaceae</taxon>
        <taxon>Fulvimarina</taxon>
    </lineage>
</organism>
<sequence>MRVSDHAVLRYLEREHGLDVSAVRQHLADTARPAAEIGAIAVQVEKVRLLFQHSPRQVTVVTVLPRGPLLPNRRRTK</sequence>
<dbReference type="EMBL" id="AATP01000009">
    <property type="protein sequence ID" value="EAU40183.1"/>
    <property type="molecule type" value="Genomic_DNA"/>
</dbReference>
<evidence type="ECO:0000313" key="2">
    <source>
        <dbReference type="Proteomes" id="UP000004310"/>
    </source>
</evidence>
<comment type="caution">
    <text evidence="1">The sequence shown here is derived from an EMBL/GenBank/DDBJ whole genome shotgun (WGS) entry which is preliminary data.</text>
</comment>
<gene>
    <name evidence="1" type="ORF">FP2506_11522</name>
</gene>
<dbReference type="Proteomes" id="UP000004310">
    <property type="component" value="Unassembled WGS sequence"/>
</dbReference>
<reference evidence="1 2" key="1">
    <citation type="journal article" date="2010" name="J. Bacteriol.">
        <title>Genome sequence of Fulvimarina pelagi HTCC2506T, a Mn(II)-oxidizing alphaproteobacterium possessing an aerobic anoxygenic photosynthetic gene cluster and Xanthorhodopsin.</title>
        <authorList>
            <person name="Kang I."/>
            <person name="Oh H.M."/>
            <person name="Lim S.I."/>
            <person name="Ferriera S."/>
            <person name="Giovannoni S.J."/>
            <person name="Cho J.C."/>
        </authorList>
    </citation>
    <scope>NUCLEOTIDE SEQUENCE [LARGE SCALE GENOMIC DNA]</scope>
    <source>
        <strain evidence="1 2">HTCC2506</strain>
    </source>
</reference>
<accession>Q0FYX5</accession>
<proteinExistence type="predicted"/>
<keyword evidence="2" id="KW-1185">Reference proteome</keyword>
<dbReference type="eggNOG" id="ENOG5033F2U">
    <property type="taxonomic scope" value="Bacteria"/>
</dbReference>
<dbReference type="HOGENOM" id="CLU_2632911_0_0_5"/>